<evidence type="ECO:0000256" key="2">
    <source>
        <dbReference type="SAM" id="MobiDB-lite"/>
    </source>
</evidence>
<dbReference type="GO" id="GO:0045454">
    <property type="term" value="P:cell redox homeostasis"/>
    <property type="evidence" value="ECO:0007669"/>
    <property type="project" value="TreeGrafter"/>
</dbReference>
<accession>A0A5B8MG97</accession>
<evidence type="ECO:0000256" key="1">
    <source>
        <dbReference type="ARBA" id="ARBA00008987"/>
    </source>
</evidence>
<dbReference type="PROSITE" id="PS51352">
    <property type="entry name" value="THIOREDOXIN_2"/>
    <property type="match status" value="1"/>
</dbReference>
<dbReference type="PROSITE" id="PS00194">
    <property type="entry name" value="THIOREDOXIN_1"/>
    <property type="match status" value="1"/>
</dbReference>
<dbReference type="AlphaFoldDB" id="A0A5B8MG97"/>
<dbReference type="SUPFAM" id="SSF52833">
    <property type="entry name" value="Thioredoxin-like"/>
    <property type="match status" value="1"/>
</dbReference>
<keyword evidence="5" id="KW-1185">Reference proteome</keyword>
<dbReference type="OrthoDB" id="2121326at2759"/>
<organism evidence="4 5">
    <name type="scientific">Chloropicon primus</name>
    <dbReference type="NCBI Taxonomy" id="1764295"/>
    <lineage>
        <taxon>Eukaryota</taxon>
        <taxon>Viridiplantae</taxon>
        <taxon>Chlorophyta</taxon>
        <taxon>Chloropicophyceae</taxon>
        <taxon>Chloropicales</taxon>
        <taxon>Chloropicaceae</taxon>
        <taxon>Chloropicon</taxon>
    </lineage>
</organism>
<sequence length="165" mass="18821">MMRKRLAIAQERDQQHPPGAAGVEGQEDQDNVVEIQSIRHLIDELERAEDKLVVVSFHATWCAACRKVQPLVQDEVKGREDVVLLKVRYDTNKQICKTLGVRKLPYFHFYRGSEGKLEDFSASAKTFHRIKEAIAQHGTPRCTLGENHIVPDELQELVGRPQDPK</sequence>
<evidence type="ECO:0000313" key="4">
    <source>
        <dbReference type="EMBL" id="QDZ19439.1"/>
    </source>
</evidence>
<dbReference type="Pfam" id="PF00085">
    <property type="entry name" value="Thioredoxin"/>
    <property type="match status" value="1"/>
</dbReference>
<reference evidence="4 5" key="1">
    <citation type="submission" date="2018-07" db="EMBL/GenBank/DDBJ databases">
        <title>The complete nuclear genome of the prasinophyte Chloropicon primus (CCMP1205).</title>
        <authorList>
            <person name="Pombert J.-F."/>
            <person name="Otis C."/>
            <person name="Turmel M."/>
            <person name="Lemieux C."/>
        </authorList>
    </citation>
    <scope>NUCLEOTIDE SEQUENCE [LARGE SCALE GENOMIC DNA]</scope>
    <source>
        <strain evidence="4 5">CCMP1205</strain>
    </source>
</reference>
<feature type="domain" description="Thioredoxin" evidence="3">
    <location>
        <begin position="9"/>
        <end position="163"/>
    </location>
</feature>
<feature type="region of interest" description="Disordered" evidence="2">
    <location>
        <begin position="7"/>
        <end position="27"/>
    </location>
</feature>
<name>A0A5B8MG97_9CHLO</name>
<dbReference type="InterPro" id="IPR013766">
    <property type="entry name" value="Thioredoxin_domain"/>
</dbReference>
<dbReference type="PANTHER" id="PTHR43601:SF32">
    <property type="entry name" value="THIOREDOXIN-LIKE 2-2, CHLOROPLASTIC"/>
    <property type="match status" value="1"/>
</dbReference>
<evidence type="ECO:0000259" key="3">
    <source>
        <dbReference type="PROSITE" id="PS51352"/>
    </source>
</evidence>
<comment type="similarity">
    <text evidence="1">Belongs to the thioredoxin family.</text>
</comment>
<gene>
    <name evidence="4" type="ORF">A3770_02p19570</name>
</gene>
<dbReference type="InterPro" id="IPR036249">
    <property type="entry name" value="Thioredoxin-like_sf"/>
</dbReference>
<dbReference type="EMBL" id="CP031035">
    <property type="protein sequence ID" value="QDZ19439.1"/>
    <property type="molecule type" value="Genomic_DNA"/>
</dbReference>
<dbReference type="Gene3D" id="3.40.30.10">
    <property type="entry name" value="Glutaredoxin"/>
    <property type="match status" value="1"/>
</dbReference>
<dbReference type="CDD" id="cd02947">
    <property type="entry name" value="TRX_family"/>
    <property type="match status" value="1"/>
</dbReference>
<protein>
    <submittedName>
        <fullName evidence="4">Thioredoxin</fullName>
    </submittedName>
</protein>
<proteinExistence type="inferred from homology"/>
<dbReference type="STRING" id="1764295.A0A5B8MG97"/>
<dbReference type="PANTHER" id="PTHR43601">
    <property type="entry name" value="THIOREDOXIN, MITOCHONDRIAL"/>
    <property type="match status" value="1"/>
</dbReference>
<dbReference type="Proteomes" id="UP000316726">
    <property type="component" value="Chromosome 2"/>
</dbReference>
<evidence type="ECO:0000313" key="5">
    <source>
        <dbReference type="Proteomes" id="UP000316726"/>
    </source>
</evidence>
<dbReference type="InterPro" id="IPR017937">
    <property type="entry name" value="Thioredoxin_CS"/>
</dbReference>